<dbReference type="GeneID" id="26903770"/>
<proteinExistence type="predicted"/>
<protein>
    <submittedName>
        <fullName evidence="2">Uncharacterized protein</fullName>
    </submittedName>
</protein>
<sequence>MSNLSTSTTRVFFVGGLPYSVDENVSTAAIESLSFIELPRLPISSSGTTSEGGAGDARPLVSPVLHLGRQSPLLRNSLKNDRRWSRKLLEVTTWCIHGLPTGDKVYPIDAAALPFAGVRVRLCGTGGAVRVIPRRSSEQRCVTALSVVGAWAWLQHGDALDFEGGLQLRFLAVHVRAGPVSALAQKASFVWVRPNVAAGSATPVAMWASRYSNWSAVPVFLKAKMLMEAAVLVQQATLREKAQMQESVTGTGAPSPIASERALPLPRCEGTDARDERAGSPLRAPPSLEDAVNLSRGGDIHHNSLLRRYSNSSEARQDACMAADEADEEAATPTSESQQRQRQRPLSLYAAPNSPPVFHDREQTRSAPDVVGAVFGGRMAVQRPQSASPSRSSPPRHAAGLGLQQRLTGPSMGTRGNVLRYSFATFSESMDDKLLEALQNLENGGTEVGDVLVQRQQREPAVLLGAMEDELSGPRSTSAEQVASHLRTTLPTRGHGQEGRGRSGAPQRSRRTTKQGSRGKTADDSGVHGRRSGSRKSAGGDVGGELMSSLSQPLRREGEGDDAVTVPLLTRADIKRLPVNQYAEEDSQVVFFDH</sequence>
<reference evidence="2 3" key="1">
    <citation type="submission" date="2015-07" db="EMBL/GenBank/DDBJ databases">
        <title>High-quality genome of monoxenous trypanosomatid Leptomonas pyrrhocoris.</title>
        <authorList>
            <person name="Flegontov P."/>
            <person name="Butenko A."/>
            <person name="Firsov S."/>
            <person name="Vlcek C."/>
            <person name="Logacheva M.D."/>
            <person name="Field M."/>
            <person name="Filatov D."/>
            <person name="Flegontova O."/>
            <person name="Gerasimov E."/>
            <person name="Jackson A.P."/>
            <person name="Kelly S."/>
            <person name="Opperdoes F."/>
            <person name="O'Reilly A."/>
            <person name="Votypka J."/>
            <person name="Yurchenko V."/>
            <person name="Lukes J."/>
        </authorList>
    </citation>
    <scope>NUCLEOTIDE SEQUENCE [LARGE SCALE GENOMIC DNA]</scope>
    <source>
        <strain evidence="2">H10</strain>
    </source>
</reference>
<dbReference type="VEuPathDB" id="TriTrypDB:LpyrH10_05_3390"/>
<dbReference type="EMBL" id="LGTL01000005">
    <property type="protein sequence ID" value="KPA82403.1"/>
    <property type="molecule type" value="Genomic_DNA"/>
</dbReference>
<feature type="region of interest" description="Disordered" evidence="1">
    <location>
        <begin position="381"/>
        <end position="413"/>
    </location>
</feature>
<feature type="compositionally biased region" description="Low complexity" evidence="1">
    <location>
        <begin position="382"/>
        <end position="399"/>
    </location>
</feature>
<evidence type="ECO:0000313" key="3">
    <source>
        <dbReference type="Proteomes" id="UP000037923"/>
    </source>
</evidence>
<dbReference type="Proteomes" id="UP000037923">
    <property type="component" value="Unassembled WGS sequence"/>
</dbReference>
<feature type="region of interest" description="Disordered" evidence="1">
    <location>
        <begin position="244"/>
        <end position="297"/>
    </location>
</feature>
<dbReference type="OMA" id="HCSEFGY"/>
<keyword evidence="3" id="KW-1185">Reference proteome</keyword>
<organism evidence="2 3">
    <name type="scientific">Leptomonas pyrrhocoris</name>
    <name type="common">Firebug parasite</name>
    <dbReference type="NCBI Taxonomy" id="157538"/>
    <lineage>
        <taxon>Eukaryota</taxon>
        <taxon>Discoba</taxon>
        <taxon>Euglenozoa</taxon>
        <taxon>Kinetoplastea</taxon>
        <taxon>Metakinetoplastina</taxon>
        <taxon>Trypanosomatida</taxon>
        <taxon>Trypanosomatidae</taxon>
        <taxon>Leishmaniinae</taxon>
        <taxon>Leptomonas</taxon>
    </lineage>
</organism>
<feature type="region of interest" description="Disordered" evidence="1">
    <location>
        <begin position="488"/>
        <end position="563"/>
    </location>
</feature>
<evidence type="ECO:0000313" key="2">
    <source>
        <dbReference type="EMBL" id="KPA82403.1"/>
    </source>
</evidence>
<dbReference type="OrthoDB" id="273606at2759"/>
<feature type="region of interest" description="Disordered" evidence="1">
    <location>
        <begin position="316"/>
        <end position="366"/>
    </location>
</feature>
<feature type="compositionally biased region" description="Basic and acidic residues" evidence="1">
    <location>
        <begin position="269"/>
        <end position="278"/>
    </location>
</feature>
<comment type="caution">
    <text evidence="2">The sequence shown here is derived from an EMBL/GenBank/DDBJ whole genome shotgun (WGS) entry which is preliminary data.</text>
</comment>
<gene>
    <name evidence="2" type="ORF">ABB37_03479</name>
</gene>
<name>A0A0M9G511_LEPPY</name>
<evidence type="ECO:0000256" key="1">
    <source>
        <dbReference type="SAM" id="MobiDB-lite"/>
    </source>
</evidence>
<dbReference type="AlphaFoldDB" id="A0A0M9G511"/>
<dbReference type="RefSeq" id="XP_015660842.1">
    <property type="nucleotide sequence ID" value="XM_015800835.1"/>
</dbReference>
<accession>A0A0M9G511</accession>